<feature type="compositionally biased region" description="Low complexity" evidence="1">
    <location>
        <begin position="398"/>
        <end position="411"/>
    </location>
</feature>
<comment type="caution">
    <text evidence="2">The sequence shown here is derived from an EMBL/GenBank/DDBJ whole genome shotgun (WGS) entry which is preliminary data.</text>
</comment>
<feature type="region of interest" description="Disordered" evidence="1">
    <location>
        <begin position="1"/>
        <end position="90"/>
    </location>
</feature>
<name>A0A4Z2IQC6_9TELE</name>
<evidence type="ECO:0000313" key="3">
    <source>
        <dbReference type="Proteomes" id="UP000314294"/>
    </source>
</evidence>
<dbReference type="AlphaFoldDB" id="A0A4Z2IQC6"/>
<feature type="compositionally biased region" description="Basic and acidic residues" evidence="1">
    <location>
        <begin position="354"/>
        <end position="365"/>
    </location>
</feature>
<organism evidence="2 3">
    <name type="scientific">Liparis tanakae</name>
    <name type="common">Tanaka's snailfish</name>
    <dbReference type="NCBI Taxonomy" id="230148"/>
    <lineage>
        <taxon>Eukaryota</taxon>
        <taxon>Metazoa</taxon>
        <taxon>Chordata</taxon>
        <taxon>Craniata</taxon>
        <taxon>Vertebrata</taxon>
        <taxon>Euteleostomi</taxon>
        <taxon>Actinopterygii</taxon>
        <taxon>Neopterygii</taxon>
        <taxon>Teleostei</taxon>
        <taxon>Neoteleostei</taxon>
        <taxon>Acanthomorphata</taxon>
        <taxon>Eupercaria</taxon>
        <taxon>Perciformes</taxon>
        <taxon>Cottioidei</taxon>
        <taxon>Cottales</taxon>
        <taxon>Liparidae</taxon>
        <taxon>Liparis</taxon>
    </lineage>
</organism>
<dbReference type="PANTHER" id="PTHR14726">
    <property type="entry name" value="JHY PROTEIN HOMOLOG"/>
    <property type="match status" value="1"/>
</dbReference>
<feature type="region of interest" description="Disordered" evidence="1">
    <location>
        <begin position="206"/>
        <end position="246"/>
    </location>
</feature>
<dbReference type="InterPro" id="IPR027968">
    <property type="entry name" value="JHY"/>
</dbReference>
<dbReference type="PANTHER" id="PTHR14726:SF1">
    <property type="entry name" value="JHY PROTEIN HOMOLOG"/>
    <property type="match status" value="1"/>
</dbReference>
<keyword evidence="3" id="KW-1185">Reference proteome</keyword>
<dbReference type="GO" id="GO:0035082">
    <property type="term" value="P:axoneme assembly"/>
    <property type="evidence" value="ECO:0007669"/>
    <property type="project" value="TreeGrafter"/>
</dbReference>
<dbReference type="OrthoDB" id="10057281at2759"/>
<feature type="region of interest" description="Disordered" evidence="1">
    <location>
        <begin position="337"/>
        <end position="417"/>
    </location>
</feature>
<evidence type="ECO:0000256" key="1">
    <source>
        <dbReference type="SAM" id="MobiDB-lite"/>
    </source>
</evidence>
<accession>A0A4Z2IQC6</accession>
<dbReference type="Proteomes" id="UP000314294">
    <property type="component" value="Unassembled WGS sequence"/>
</dbReference>
<feature type="compositionally biased region" description="Polar residues" evidence="1">
    <location>
        <begin position="25"/>
        <end position="35"/>
    </location>
</feature>
<dbReference type="Pfam" id="PF15261">
    <property type="entry name" value="JHY"/>
    <property type="match status" value="1"/>
</dbReference>
<proteinExistence type="predicted"/>
<protein>
    <submittedName>
        <fullName evidence="2">Uncharacterized protein</fullName>
    </submittedName>
</protein>
<reference evidence="2 3" key="1">
    <citation type="submission" date="2019-03" db="EMBL/GenBank/DDBJ databases">
        <title>First draft genome of Liparis tanakae, snailfish: a comprehensive survey of snailfish specific genes.</title>
        <authorList>
            <person name="Kim W."/>
            <person name="Song I."/>
            <person name="Jeong J.-H."/>
            <person name="Kim D."/>
            <person name="Kim S."/>
            <person name="Ryu S."/>
            <person name="Song J.Y."/>
            <person name="Lee S.K."/>
        </authorList>
    </citation>
    <scope>NUCLEOTIDE SEQUENCE [LARGE SCALE GENOMIC DNA]</scope>
    <source>
        <tissue evidence="2">Muscle</tissue>
    </source>
</reference>
<gene>
    <name evidence="2" type="ORF">EYF80_009626</name>
</gene>
<dbReference type="EMBL" id="SRLO01000057">
    <property type="protein sequence ID" value="TNN80115.1"/>
    <property type="molecule type" value="Genomic_DNA"/>
</dbReference>
<evidence type="ECO:0000313" key="2">
    <source>
        <dbReference type="EMBL" id="TNN80115.1"/>
    </source>
</evidence>
<sequence>MNKGLKHGKTSLVLKTEQVRPPSPKQTVLASQWDSVESDTESMAHERAHQQQLQMPTGHHDQKKCPLPPKKNADRLQQGDDNACDDDVAEDHPVYDSLDAQRTPTLLQTEYLDTQVDEREGTSHLLTDDAYSELRYDPNWRTNLRGAGRFNKNPHVSVEDYYQVPKEKPAQPRGDSHGPVIKGGYRYIVNTSPAVVATADVAGNKPDQPYHLHPQDVTSPHSHNHVLSPEVDHSKSSCSVTNNEGEKEKCVSSCDDAGGNASRSPELAKNIHAKHIQNLKTLFLQDPGGTHGGPTRIQQMSSVPIVLFNKMSEDIVERNKTTLGCKTSTGGSYASVYGRKQEMPHHSNKVTQISERKKAQRKEYHNPPQPRQQPPALGVKAEWADCLSSPSAGPAAVTQPKPQKTTPSQPSRPTIHINLNTSSHLFPTTALKWPILFEGEVQDCPCEVHAREIPQSLPRTPSTTLSLGSGSYTVLPAIEKSPTGKEPELSPGVDRGSSNSYLVQMENQKQLRARVTYKAYSLKNYKQLKLDIHLRGLGPDYTAAEETALEYAKTIAKPQLQSQPQQRQTHWSKGFTEHASDVDVSQLASLDVLRKRHEEEKQAFYCLSMGQGYESGSSPRFSSSALFSFSSLSLEFSADRSSSPGVFRSSCAFLSCFLCFIRRFWNHVLTCTGGSDNSCESEKTVRAFRRLQCFPGNSAWCWNRAGICMPTDEVKKYWWCSGLWRGWCGCGARIGVGISGYPYSRRGIREAREPQNGEGKTSLSGLGLCNKMSSMKNDVDLCVGAADT</sequence>